<dbReference type="RefSeq" id="WP_072601793.1">
    <property type="nucleotide sequence ID" value="NZ_CP018171.1"/>
</dbReference>
<reference evidence="6" key="1">
    <citation type="submission" date="2016-11" db="EMBL/GenBank/DDBJ databases">
        <title>Mesorhizobium oceanicum sp. nov., isolated from deep seawater in South China Sea.</title>
        <authorList>
            <person name="Fu G.-Y."/>
        </authorList>
    </citation>
    <scope>NUCLEOTIDE SEQUENCE [LARGE SCALE GENOMIC DNA]</scope>
    <source>
        <strain evidence="6">B7</strain>
    </source>
</reference>
<keyword evidence="6" id="KW-1185">Reference proteome</keyword>
<dbReference type="InterPro" id="IPR018490">
    <property type="entry name" value="cNMP-bd_dom_sf"/>
</dbReference>
<sequence length="243" mass="27085">MESAIPASLLAVLDRLDTMSEPERQALAGLPWRQQSFQDGAEIIPEGHRPTESCVLLRGFTANVRYLANGDRQLTAIHVPGDFFDLHGLFLKVLDHGVVALTECQVALVKHEHLKRVTADHPHLGAVFAASIAREGALQRTWIVCMGRKDPVRRIAHLVCEMYRRLERAGGARDFQFEFPVTQAEIADLAGLSVVHTNRALQELRATGLMSWQGAEIRISNWPSLVAFAGFDETYLGLRLEEQ</sequence>
<dbReference type="Proteomes" id="UP000182840">
    <property type="component" value="Chromosome"/>
</dbReference>
<dbReference type="GO" id="GO:0003677">
    <property type="term" value="F:DNA binding"/>
    <property type="evidence" value="ECO:0007669"/>
    <property type="project" value="UniProtKB-KW"/>
</dbReference>
<dbReference type="Gene3D" id="2.60.120.10">
    <property type="entry name" value="Jelly Rolls"/>
    <property type="match status" value="1"/>
</dbReference>
<dbReference type="InterPro" id="IPR012318">
    <property type="entry name" value="HTH_CRP"/>
</dbReference>
<dbReference type="EMBL" id="CP018171">
    <property type="protein sequence ID" value="APH70381.1"/>
    <property type="molecule type" value="Genomic_DNA"/>
</dbReference>
<keyword evidence="2" id="KW-0238">DNA-binding</keyword>
<dbReference type="CDD" id="cd00038">
    <property type="entry name" value="CAP_ED"/>
    <property type="match status" value="1"/>
</dbReference>
<dbReference type="InterPro" id="IPR000595">
    <property type="entry name" value="cNMP-bd_dom"/>
</dbReference>
<accession>A0A1L3SLZ6</accession>
<protein>
    <recommendedName>
        <fullName evidence="4">HTH crp-type domain-containing protein</fullName>
    </recommendedName>
</protein>
<dbReference type="SUPFAM" id="SSF46785">
    <property type="entry name" value="Winged helix' DNA-binding domain"/>
    <property type="match status" value="1"/>
</dbReference>
<gene>
    <name evidence="5" type="ORF">BSQ44_02535</name>
</gene>
<dbReference type="SMART" id="SM00419">
    <property type="entry name" value="HTH_CRP"/>
    <property type="match status" value="1"/>
</dbReference>
<dbReference type="SUPFAM" id="SSF51206">
    <property type="entry name" value="cAMP-binding domain-like"/>
    <property type="match status" value="1"/>
</dbReference>
<dbReference type="PROSITE" id="PS51063">
    <property type="entry name" value="HTH_CRP_2"/>
    <property type="match status" value="1"/>
</dbReference>
<dbReference type="GO" id="GO:0006355">
    <property type="term" value="P:regulation of DNA-templated transcription"/>
    <property type="evidence" value="ECO:0007669"/>
    <property type="project" value="InterPro"/>
</dbReference>
<evidence type="ECO:0000256" key="2">
    <source>
        <dbReference type="ARBA" id="ARBA00023125"/>
    </source>
</evidence>
<feature type="domain" description="HTH crp-type" evidence="4">
    <location>
        <begin position="149"/>
        <end position="223"/>
    </location>
</feature>
<dbReference type="AlphaFoldDB" id="A0A1L3SLZ6"/>
<evidence type="ECO:0000259" key="4">
    <source>
        <dbReference type="PROSITE" id="PS51063"/>
    </source>
</evidence>
<organism evidence="5 6">
    <name type="scientific">Aquibium oceanicum</name>
    <dbReference type="NCBI Taxonomy" id="1670800"/>
    <lineage>
        <taxon>Bacteria</taxon>
        <taxon>Pseudomonadati</taxon>
        <taxon>Pseudomonadota</taxon>
        <taxon>Alphaproteobacteria</taxon>
        <taxon>Hyphomicrobiales</taxon>
        <taxon>Phyllobacteriaceae</taxon>
        <taxon>Aquibium</taxon>
    </lineage>
</organism>
<evidence type="ECO:0000313" key="6">
    <source>
        <dbReference type="Proteomes" id="UP000182840"/>
    </source>
</evidence>
<dbReference type="Gene3D" id="1.10.10.10">
    <property type="entry name" value="Winged helix-like DNA-binding domain superfamily/Winged helix DNA-binding domain"/>
    <property type="match status" value="1"/>
</dbReference>
<keyword evidence="1" id="KW-0805">Transcription regulation</keyword>
<dbReference type="Pfam" id="PF13545">
    <property type="entry name" value="HTH_Crp_2"/>
    <property type="match status" value="1"/>
</dbReference>
<dbReference type="KEGG" id="meso:BSQ44_02535"/>
<dbReference type="InterPro" id="IPR014710">
    <property type="entry name" value="RmlC-like_jellyroll"/>
</dbReference>
<evidence type="ECO:0000313" key="5">
    <source>
        <dbReference type="EMBL" id="APH70381.1"/>
    </source>
</evidence>
<dbReference type="OrthoDB" id="7584044at2"/>
<dbReference type="STRING" id="1670800.BSQ44_02535"/>
<name>A0A1L3SLZ6_9HYPH</name>
<dbReference type="InterPro" id="IPR036388">
    <property type="entry name" value="WH-like_DNA-bd_sf"/>
</dbReference>
<dbReference type="Pfam" id="PF00027">
    <property type="entry name" value="cNMP_binding"/>
    <property type="match status" value="1"/>
</dbReference>
<proteinExistence type="predicted"/>
<keyword evidence="3" id="KW-0804">Transcription</keyword>
<evidence type="ECO:0000256" key="3">
    <source>
        <dbReference type="ARBA" id="ARBA00023163"/>
    </source>
</evidence>
<dbReference type="InterPro" id="IPR036390">
    <property type="entry name" value="WH_DNA-bd_sf"/>
</dbReference>
<evidence type="ECO:0000256" key="1">
    <source>
        <dbReference type="ARBA" id="ARBA00023015"/>
    </source>
</evidence>